<dbReference type="OrthoDB" id="7052199at2"/>
<dbReference type="InterPro" id="IPR013035">
    <property type="entry name" value="PEP_carboxykinase_C"/>
</dbReference>
<keyword evidence="4" id="KW-1185">Reference proteome</keyword>
<keyword evidence="2" id="KW-0456">Lyase</keyword>
<dbReference type="Gene3D" id="3.90.228.20">
    <property type="match status" value="1"/>
</dbReference>
<dbReference type="AlphaFoldDB" id="A0A0R2A2K8"/>
<comment type="caution">
    <text evidence="3">The sequence shown here is derived from an EMBL/GenBank/DDBJ whole genome shotgun (WGS) entry which is preliminary data.</text>
</comment>
<name>A0A0R2A2K8_9LACO</name>
<dbReference type="Gene3D" id="3.40.449.10">
    <property type="entry name" value="Phosphoenolpyruvate Carboxykinase, domain 1"/>
    <property type="match status" value="1"/>
</dbReference>
<dbReference type="PATRIC" id="fig|1423813.3.peg.1684"/>
<organism evidence="3 4">
    <name type="scientific">Paucilactobacillus vaccinostercus DSM 20634</name>
    <dbReference type="NCBI Taxonomy" id="1423813"/>
    <lineage>
        <taxon>Bacteria</taxon>
        <taxon>Bacillati</taxon>
        <taxon>Bacillota</taxon>
        <taxon>Bacilli</taxon>
        <taxon>Lactobacillales</taxon>
        <taxon>Lactobacillaceae</taxon>
        <taxon>Paucilactobacillus</taxon>
    </lineage>
</organism>
<dbReference type="EMBL" id="AYYY01000025">
    <property type="protein sequence ID" value="KRM61582.1"/>
    <property type="molecule type" value="Genomic_DNA"/>
</dbReference>
<keyword evidence="1" id="KW-0547">Nucleotide-binding</keyword>
<evidence type="ECO:0000256" key="2">
    <source>
        <dbReference type="ARBA" id="ARBA00023239"/>
    </source>
</evidence>
<dbReference type="SUPFAM" id="SSF53795">
    <property type="entry name" value="PEP carboxykinase-like"/>
    <property type="match status" value="1"/>
</dbReference>
<evidence type="ECO:0000313" key="4">
    <source>
        <dbReference type="Proteomes" id="UP000051733"/>
    </source>
</evidence>
<gene>
    <name evidence="3" type="ORF">FC26_GL001657</name>
</gene>
<dbReference type="GO" id="GO:0004611">
    <property type="term" value="F:phosphoenolpyruvate carboxykinase activity"/>
    <property type="evidence" value="ECO:0007669"/>
    <property type="project" value="InterPro"/>
</dbReference>
<dbReference type="Proteomes" id="UP000051733">
    <property type="component" value="Unassembled WGS sequence"/>
</dbReference>
<reference evidence="3 4" key="1">
    <citation type="journal article" date="2015" name="Genome Announc.">
        <title>Expanding the biotechnology potential of lactobacilli through comparative genomics of 213 strains and associated genera.</title>
        <authorList>
            <person name="Sun Z."/>
            <person name="Harris H.M."/>
            <person name="McCann A."/>
            <person name="Guo C."/>
            <person name="Argimon S."/>
            <person name="Zhang W."/>
            <person name="Yang X."/>
            <person name="Jeffery I.B."/>
            <person name="Cooney J.C."/>
            <person name="Kagawa T.F."/>
            <person name="Liu W."/>
            <person name="Song Y."/>
            <person name="Salvetti E."/>
            <person name="Wrobel A."/>
            <person name="Rasinkangas P."/>
            <person name="Parkhill J."/>
            <person name="Rea M.C."/>
            <person name="O'Sullivan O."/>
            <person name="Ritari J."/>
            <person name="Douillard F.P."/>
            <person name="Paul Ross R."/>
            <person name="Yang R."/>
            <person name="Briner A.E."/>
            <person name="Felis G.E."/>
            <person name="de Vos W.M."/>
            <person name="Barrangou R."/>
            <person name="Klaenhammer T.R."/>
            <person name="Caufield P.W."/>
            <person name="Cui Y."/>
            <person name="Zhang H."/>
            <person name="O'Toole P.W."/>
        </authorList>
    </citation>
    <scope>NUCLEOTIDE SEQUENCE [LARGE SCALE GENOMIC DNA]</scope>
    <source>
        <strain evidence="3 4">DSM 20634</strain>
    </source>
</reference>
<evidence type="ECO:0000313" key="3">
    <source>
        <dbReference type="EMBL" id="KRM61582.1"/>
    </source>
</evidence>
<dbReference type="GO" id="GO:0006094">
    <property type="term" value="P:gluconeogenesis"/>
    <property type="evidence" value="ECO:0007669"/>
    <property type="project" value="InterPro"/>
</dbReference>
<dbReference type="STRING" id="1423813.FC26_GL001657"/>
<accession>A0A0R2A2K8</accession>
<dbReference type="GO" id="GO:0017076">
    <property type="term" value="F:purine nucleotide binding"/>
    <property type="evidence" value="ECO:0007669"/>
    <property type="project" value="InterPro"/>
</dbReference>
<proteinExistence type="predicted"/>
<evidence type="ECO:0000256" key="1">
    <source>
        <dbReference type="ARBA" id="ARBA00022741"/>
    </source>
</evidence>
<sequence length="564" mass="64173">MTNSQNISTTSIYLNLARKIAILDNNQKYFNNGFDLLNSQEMELVVTQFLNSEENQISSIQQLDAQTYITMIKQVLTDQSVNATSITSTTLLASIEQFYSFYRSFLRVSVINAASNQVVASEFLTVDDRFNDLVRTLYRNVEEKLQNSSNHIYRQVNAGTNASIMTRTVQWDTPKAYSSLISIPFLDKIMLCPPLMMHTQSNKRKGLFTAVDYNPITHFSEASEDWYCYPAKVGESLAFIYFHKDYLVNGLSLANLFELAQPQDIQDHKPDLILLFGLSKTEGQVSHYHHDLQNDIWVGEVPYNDQTTYFGYMKKMCLTLHNLHMIDQHRLPIHGSMVQIQFTNGKTKTVVFFGDSGAGKSESIEALQEIAGNQIIHMETIFDDMGSFTLDSVNPHELYAQGTEIGAFVRLDDLSSAVAFNNMDRGVYLNPEQKNARVIIPSNTYDRVIAHHHIDMWVYANNYDQAVGIHRFETKNAAKQTFIAGKRFALGTTDEVGMSTTFFANPFGPVQEPEQTRPIIDQVFNFLFDQNIYVGELYTHLGNDKSKESLHQSVQELLNVLMTM</sequence>
<evidence type="ECO:0008006" key="5">
    <source>
        <dbReference type="Google" id="ProtNLM"/>
    </source>
</evidence>
<dbReference type="RefSeq" id="WP_057778861.1">
    <property type="nucleotide sequence ID" value="NZ_AYYY01000025.1"/>
</dbReference>
<protein>
    <recommendedName>
        <fullName evidence="5">Phosphoenolpyruvate carboxykinase</fullName>
    </recommendedName>
</protein>
<dbReference type="InterPro" id="IPR008210">
    <property type="entry name" value="PEP_carboxykinase_N"/>
</dbReference>